<keyword evidence="3" id="KW-1185">Reference proteome</keyword>
<evidence type="ECO:0000313" key="3">
    <source>
        <dbReference type="Proteomes" id="UP000219111"/>
    </source>
</evidence>
<dbReference type="Proteomes" id="UP000219111">
    <property type="component" value="Unassembled WGS sequence"/>
</dbReference>
<feature type="region of interest" description="Disordered" evidence="1">
    <location>
        <begin position="101"/>
        <end position="126"/>
    </location>
</feature>
<reference evidence="3" key="1">
    <citation type="submission" date="2017-08" db="EMBL/GenBank/DDBJ databases">
        <authorList>
            <person name="Varghese N."/>
            <person name="Submissions S."/>
        </authorList>
    </citation>
    <scope>NUCLEOTIDE SEQUENCE [LARGE SCALE GENOMIC DNA]</scope>
    <source>
        <strain evidence="3">JA276</strain>
    </source>
</reference>
<protein>
    <submittedName>
        <fullName evidence="2">Uncharacterized protein</fullName>
    </submittedName>
</protein>
<name>A0A285RM50_9RHOB</name>
<feature type="compositionally biased region" description="Basic and acidic residues" evidence="1">
    <location>
        <begin position="116"/>
        <end position="126"/>
    </location>
</feature>
<accession>A0A285RM50</accession>
<evidence type="ECO:0000256" key="1">
    <source>
        <dbReference type="SAM" id="MobiDB-lite"/>
    </source>
</evidence>
<evidence type="ECO:0000313" key="2">
    <source>
        <dbReference type="EMBL" id="SOB95193.1"/>
    </source>
</evidence>
<gene>
    <name evidence="2" type="ORF">SAMN05877831_101838</name>
</gene>
<dbReference type="AlphaFoldDB" id="A0A285RM50"/>
<sequence>MTAFTFPRLTAAVTALALGLTTITATPAAAMSESDRNALALLLGIGAIAAIVDQNDKPRATPHRPPPPAWGYYDRGRDHGHDRWRDDPRRADACVVRIERDRHGRRIEVQSPGCHDQGRRDWSQRR</sequence>
<proteinExistence type="predicted"/>
<organism evidence="2 3">
    <name type="scientific">Rhodobacter maris</name>
    <dbReference type="NCBI Taxonomy" id="446682"/>
    <lineage>
        <taxon>Bacteria</taxon>
        <taxon>Pseudomonadati</taxon>
        <taxon>Pseudomonadota</taxon>
        <taxon>Alphaproteobacteria</taxon>
        <taxon>Rhodobacterales</taxon>
        <taxon>Rhodobacter group</taxon>
        <taxon>Rhodobacter</taxon>
    </lineage>
</organism>
<dbReference type="EMBL" id="OBMT01000001">
    <property type="protein sequence ID" value="SOB95193.1"/>
    <property type="molecule type" value="Genomic_DNA"/>
</dbReference>
<dbReference type="RefSeq" id="WP_097068800.1">
    <property type="nucleotide sequence ID" value="NZ_OBMT01000001.1"/>
</dbReference>